<feature type="transmembrane region" description="Helical" evidence="1">
    <location>
        <begin position="71"/>
        <end position="91"/>
    </location>
</feature>
<evidence type="ECO:0000313" key="3">
    <source>
        <dbReference type="Proteomes" id="UP000281813"/>
    </source>
</evidence>
<evidence type="ECO:0000256" key="1">
    <source>
        <dbReference type="SAM" id="Phobius"/>
    </source>
</evidence>
<evidence type="ECO:0000313" key="2">
    <source>
        <dbReference type="EMBL" id="RKQ11646.1"/>
    </source>
</evidence>
<accession>A0A494YRA9</accession>
<gene>
    <name evidence="2" type="ORF">D8M05_19560</name>
</gene>
<dbReference type="AlphaFoldDB" id="A0A494YRA9"/>
<dbReference type="RefSeq" id="WP_121134745.1">
    <property type="nucleotide sequence ID" value="NZ_JBHUFK010000052.1"/>
</dbReference>
<keyword evidence="1" id="KW-0472">Membrane</keyword>
<name>A0A494YRA9_9BACI</name>
<reference evidence="2 3" key="1">
    <citation type="journal article" date="2015" name="Antonie Van Leeuwenhoek">
        <title>Oceanobacillus bengalensis sp. nov., a bacterium isolated from seawater of the Bay of Bengal.</title>
        <authorList>
            <person name="Yongchang O."/>
            <person name="Xiang W."/>
            <person name="Wang G."/>
        </authorList>
    </citation>
    <scope>NUCLEOTIDE SEQUENCE [LARGE SCALE GENOMIC DNA]</scope>
    <source>
        <strain evidence="2 3">MCCC 1K00260</strain>
    </source>
</reference>
<protein>
    <submittedName>
        <fullName evidence="2">Uncharacterized protein</fullName>
    </submittedName>
</protein>
<dbReference type="OrthoDB" id="2193366at2"/>
<proteinExistence type="predicted"/>
<dbReference type="Proteomes" id="UP000281813">
    <property type="component" value="Unassembled WGS sequence"/>
</dbReference>
<keyword evidence="1" id="KW-0812">Transmembrane</keyword>
<organism evidence="2 3">
    <name type="scientific">Oceanobacillus bengalensis</name>
    <dbReference type="NCBI Taxonomy" id="1435466"/>
    <lineage>
        <taxon>Bacteria</taxon>
        <taxon>Bacillati</taxon>
        <taxon>Bacillota</taxon>
        <taxon>Bacilli</taxon>
        <taxon>Bacillales</taxon>
        <taxon>Bacillaceae</taxon>
        <taxon>Oceanobacillus</taxon>
    </lineage>
</organism>
<dbReference type="EMBL" id="RBZO01000057">
    <property type="protein sequence ID" value="RKQ11646.1"/>
    <property type="molecule type" value="Genomic_DNA"/>
</dbReference>
<feature type="transmembrane region" description="Helical" evidence="1">
    <location>
        <begin position="12"/>
        <end position="33"/>
    </location>
</feature>
<keyword evidence="3" id="KW-1185">Reference proteome</keyword>
<comment type="caution">
    <text evidence="2">The sequence shown here is derived from an EMBL/GenBank/DDBJ whole genome shotgun (WGS) entry which is preliminary data.</text>
</comment>
<keyword evidence="1" id="KW-1133">Transmembrane helix</keyword>
<feature type="transmembrane region" description="Helical" evidence="1">
    <location>
        <begin position="45"/>
        <end position="65"/>
    </location>
</feature>
<sequence>MKEYKNKWIEIGGWILFLFAVGFFCLQMGYFFVHARYQVEYIDNRLFYIINMLCVICLVLAQMLLLRLNKMLKIGIVIVAAVFIIVNGFLLDKNNGQIMNITSISPDFKHVFSVKEDVASGEAVYYRSYYSILARPKEMLPSEIVGEYKVEWLANDIAAFTYQTPDNTIQQFIGTYGDRKNGTSYYYVGAEIHGVWQGENVEVNSNQEGISVTENNNTELFSWENIEQFGTLAVILKNNNGAAWTIALNENFEVHSDASKPTVGNISLYKATMDENQPIILHDKNSR</sequence>